<dbReference type="EMBL" id="RPFJ01000013">
    <property type="protein sequence ID" value="RPD96141.1"/>
    <property type="molecule type" value="Genomic_DNA"/>
</dbReference>
<comment type="caution">
    <text evidence="9">The sequence shown here is derived from an EMBL/GenBank/DDBJ whole genome shotgun (WGS) entry which is preliminary data.</text>
</comment>
<reference evidence="9 10" key="1">
    <citation type="submission" date="2018-11" db="EMBL/GenBank/DDBJ databases">
        <title>Aureibaculum marinum gen. nov., sp. nov., a member of the family Flavobacteriaceae isolated from the Bohai Sea.</title>
        <authorList>
            <person name="Ji X."/>
        </authorList>
    </citation>
    <scope>NUCLEOTIDE SEQUENCE [LARGE SCALE GENOMIC DNA]</scope>
    <source>
        <strain evidence="9 10">BH-SD17</strain>
    </source>
</reference>
<feature type="chain" id="PRO_5018226458" evidence="6">
    <location>
        <begin position="20"/>
        <end position="446"/>
    </location>
</feature>
<sequence>MKKIILYISLVLFSISCQLTDVLENDPPNNLVPENVVSDETDANALINGIYATITSRTNAYYYMYTETIPGGLAGTMSTGFGSINGQFNDNDVKYDNIFVNNYWTIFNTVIDHANNAIAVIEEFPENEFEAYSKTELIGEARYLRAMATFDALRYFGQFFDLNSSLGIILRNDPVNFVNKDMPRSSVAECYSRILDDLDFAIENAPDFTVTYRASKTSAKTLKAKVLLYQGKYDEVVTLTDEIISDATRDLAPDYETVFSKGLDSEEMIFMTYRDETTDIDNNNRKRYYTGRKLTGWYTDLMIDDPREPYLFNGTLIAKTNNEDTFRPTYFLRLAQVYLMKAEALAFNGATLEEIAEPLNIIRNRAEIGDSEATSIDEIKDDIFYEIARELGFENGSVWFAAIRFGKIMDIKPTVTSSNQYILPFPESELLNNGALSLADQNPGYE</sequence>
<evidence type="ECO:0000313" key="10">
    <source>
        <dbReference type="Proteomes" id="UP000270856"/>
    </source>
</evidence>
<evidence type="ECO:0000256" key="4">
    <source>
        <dbReference type="ARBA" id="ARBA00023136"/>
    </source>
</evidence>
<keyword evidence="10" id="KW-1185">Reference proteome</keyword>
<gene>
    <name evidence="9" type="ORF">EGM88_10655</name>
</gene>
<organism evidence="9 10">
    <name type="scientific">Aureibaculum marinum</name>
    <dbReference type="NCBI Taxonomy" id="2487930"/>
    <lineage>
        <taxon>Bacteria</taxon>
        <taxon>Pseudomonadati</taxon>
        <taxon>Bacteroidota</taxon>
        <taxon>Flavobacteriia</taxon>
        <taxon>Flavobacteriales</taxon>
        <taxon>Flavobacteriaceae</taxon>
        <taxon>Aureibaculum</taxon>
    </lineage>
</organism>
<feature type="signal peptide" evidence="6">
    <location>
        <begin position="1"/>
        <end position="19"/>
    </location>
</feature>
<dbReference type="OrthoDB" id="5694214at2"/>
<keyword evidence="5" id="KW-0998">Cell outer membrane</keyword>
<evidence type="ECO:0000259" key="8">
    <source>
        <dbReference type="Pfam" id="PF14322"/>
    </source>
</evidence>
<evidence type="ECO:0000256" key="6">
    <source>
        <dbReference type="SAM" id="SignalP"/>
    </source>
</evidence>
<dbReference type="InterPro" id="IPR011990">
    <property type="entry name" value="TPR-like_helical_dom_sf"/>
</dbReference>
<dbReference type="Pfam" id="PF07980">
    <property type="entry name" value="SusD_RagB"/>
    <property type="match status" value="1"/>
</dbReference>
<keyword evidence="4" id="KW-0472">Membrane</keyword>
<evidence type="ECO:0000256" key="2">
    <source>
        <dbReference type="ARBA" id="ARBA00006275"/>
    </source>
</evidence>
<dbReference type="InterPro" id="IPR012944">
    <property type="entry name" value="SusD_RagB_dom"/>
</dbReference>
<accession>A0A3N4NIU0</accession>
<keyword evidence="3 6" id="KW-0732">Signal</keyword>
<name>A0A3N4NIU0_9FLAO</name>
<evidence type="ECO:0000256" key="5">
    <source>
        <dbReference type="ARBA" id="ARBA00023237"/>
    </source>
</evidence>
<feature type="domain" description="SusD-like N-terminal" evidence="8">
    <location>
        <begin position="23"/>
        <end position="228"/>
    </location>
</feature>
<feature type="domain" description="RagB/SusD" evidence="7">
    <location>
        <begin position="267"/>
        <end position="405"/>
    </location>
</feature>
<dbReference type="AlphaFoldDB" id="A0A3N4NIU0"/>
<dbReference type="Gene3D" id="1.25.40.390">
    <property type="match status" value="2"/>
</dbReference>
<dbReference type="InterPro" id="IPR033985">
    <property type="entry name" value="SusD-like_N"/>
</dbReference>
<evidence type="ECO:0000256" key="3">
    <source>
        <dbReference type="ARBA" id="ARBA00022729"/>
    </source>
</evidence>
<dbReference type="Proteomes" id="UP000270856">
    <property type="component" value="Unassembled WGS sequence"/>
</dbReference>
<dbReference type="GO" id="GO:0009279">
    <property type="term" value="C:cell outer membrane"/>
    <property type="evidence" value="ECO:0007669"/>
    <property type="project" value="UniProtKB-SubCell"/>
</dbReference>
<proteinExistence type="inferred from homology"/>
<comment type="subcellular location">
    <subcellularLocation>
        <location evidence="1">Cell outer membrane</location>
    </subcellularLocation>
</comment>
<comment type="similarity">
    <text evidence="2">Belongs to the SusD family.</text>
</comment>
<dbReference type="Pfam" id="PF14322">
    <property type="entry name" value="SusD-like_3"/>
    <property type="match status" value="1"/>
</dbReference>
<evidence type="ECO:0000259" key="7">
    <source>
        <dbReference type="Pfam" id="PF07980"/>
    </source>
</evidence>
<dbReference type="RefSeq" id="WP_123898271.1">
    <property type="nucleotide sequence ID" value="NZ_RPFJ01000013.1"/>
</dbReference>
<evidence type="ECO:0000256" key="1">
    <source>
        <dbReference type="ARBA" id="ARBA00004442"/>
    </source>
</evidence>
<evidence type="ECO:0000313" key="9">
    <source>
        <dbReference type="EMBL" id="RPD96141.1"/>
    </source>
</evidence>
<dbReference type="SUPFAM" id="SSF48452">
    <property type="entry name" value="TPR-like"/>
    <property type="match status" value="1"/>
</dbReference>
<dbReference type="PROSITE" id="PS51257">
    <property type="entry name" value="PROKAR_LIPOPROTEIN"/>
    <property type="match status" value="1"/>
</dbReference>
<protein>
    <submittedName>
        <fullName evidence="9">RagB/SusD family nutrient uptake outer membrane protein</fullName>
    </submittedName>
</protein>